<evidence type="ECO:0000256" key="1">
    <source>
        <dbReference type="ARBA" id="ARBA00004886"/>
    </source>
</evidence>
<keyword evidence="5 6" id="KW-0884">PQQ biosynthesis</keyword>
<name>A0A0D6MGG3_9PROT</name>
<comment type="similarity">
    <text evidence="2 6">Belongs to the PqqB family.</text>
</comment>
<dbReference type="UniPathway" id="UPA00539"/>
<dbReference type="NCBIfam" id="TIGR02108">
    <property type="entry name" value="PQQ_syn_pqqB"/>
    <property type="match status" value="1"/>
</dbReference>
<dbReference type="GO" id="GO:0018189">
    <property type="term" value="P:pyrroloquinoline quinone biosynthetic process"/>
    <property type="evidence" value="ECO:0007669"/>
    <property type="project" value="UniProtKB-UniRule"/>
</dbReference>
<evidence type="ECO:0000256" key="6">
    <source>
        <dbReference type="HAMAP-Rule" id="MF_00653"/>
    </source>
</evidence>
<feature type="domain" description="Metallo-beta-lactamase" evidence="7">
    <location>
        <begin position="51"/>
        <end position="275"/>
    </location>
</feature>
<comment type="caution">
    <text evidence="8">The sequence shown here is derived from an EMBL/GenBank/DDBJ whole genome shotgun (WGS) entry which is preliminary data.</text>
</comment>
<proteinExistence type="inferred from homology"/>
<evidence type="ECO:0000259" key="7">
    <source>
        <dbReference type="Pfam" id="PF12706"/>
    </source>
</evidence>
<dbReference type="EMBL" id="BALE01000002">
    <property type="protein sequence ID" value="GAN52727.1"/>
    <property type="molecule type" value="Genomic_DNA"/>
</dbReference>
<dbReference type="STRING" id="1231623.Tasa_002_007"/>
<evidence type="ECO:0000256" key="4">
    <source>
        <dbReference type="ARBA" id="ARBA00022448"/>
    </source>
</evidence>
<accession>A0A0D6MGG3</accession>
<comment type="function">
    <text evidence="6">May be involved in the transport of PQQ or its precursor to the periplasm.</text>
</comment>
<sequence>MIDIAVLGSAAGGGSPQWNSNSPACVAARHGESRAMLRSQASIAMSADGEHWFILNASPDLRAQIIAEPALHPRPGSLRDTPIAGVLLTGGEVDTVTGLLTMRERQAFRLYATPSTFALLDQNPIFSVLDRDLVTRDVLRLNERIMLPLPDGRPSGLFAEAFAVPGKPPLYAEDAADPTASQNEDETIGLAIDDGTRTLLYVPGCATMTEDLRARSRHADAVFFDATLWRDDEMIAGGYGAKTGQRMGHMSVAGPGGVLDALKDCTAPVRMLIHINNSNPLLLADSPERAQAEASGWRVAEDGMRISI</sequence>
<evidence type="ECO:0000313" key="8">
    <source>
        <dbReference type="EMBL" id="GAN52727.1"/>
    </source>
</evidence>
<dbReference type="RefSeq" id="WP_048846015.1">
    <property type="nucleotide sequence ID" value="NZ_BALE01000002.1"/>
</dbReference>
<dbReference type="AlphaFoldDB" id="A0A0D6MGG3"/>
<keyword evidence="9" id="KW-1185">Reference proteome</keyword>
<comment type="pathway">
    <text evidence="1 6">Cofactor biosynthesis; pyrroloquinoline quinone biosynthesis.</text>
</comment>
<evidence type="ECO:0000256" key="5">
    <source>
        <dbReference type="ARBA" id="ARBA00022905"/>
    </source>
</evidence>
<gene>
    <name evidence="6" type="primary">pqqB</name>
    <name evidence="8" type="ORF">Tasa_002_007</name>
</gene>
<dbReference type="InterPro" id="IPR001279">
    <property type="entry name" value="Metallo-B-lactamas"/>
</dbReference>
<keyword evidence="4 6" id="KW-0813">Transport</keyword>
<dbReference type="InterPro" id="IPR036866">
    <property type="entry name" value="RibonucZ/Hydroxyglut_hydro"/>
</dbReference>
<dbReference type="Proteomes" id="UP000032679">
    <property type="component" value="Unassembled WGS sequence"/>
</dbReference>
<organism evidence="8 9">
    <name type="scientific">Tanticharoenia sakaeratensis NBRC 103193</name>
    <dbReference type="NCBI Taxonomy" id="1231623"/>
    <lineage>
        <taxon>Bacteria</taxon>
        <taxon>Pseudomonadati</taxon>
        <taxon>Pseudomonadota</taxon>
        <taxon>Alphaproteobacteria</taxon>
        <taxon>Acetobacterales</taxon>
        <taxon>Acetobacteraceae</taxon>
        <taxon>Tanticharoenia</taxon>
    </lineage>
</organism>
<dbReference type="OrthoDB" id="9778305at2"/>
<dbReference type="Pfam" id="PF12706">
    <property type="entry name" value="Lactamase_B_2"/>
    <property type="match status" value="1"/>
</dbReference>
<evidence type="ECO:0000256" key="2">
    <source>
        <dbReference type="ARBA" id="ARBA00008481"/>
    </source>
</evidence>
<evidence type="ECO:0000313" key="9">
    <source>
        <dbReference type="Proteomes" id="UP000032679"/>
    </source>
</evidence>
<dbReference type="SUPFAM" id="SSF56281">
    <property type="entry name" value="Metallo-hydrolase/oxidoreductase"/>
    <property type="match status" value="1"/>
</dbReference>
<protein>
    <recommendedName>
        <fullName evidence="3 6">Coenzyme PQQ synthesis protein B</fullName>
    </recommendedName>
    <alternativeName>
        <fullName evidence="6">Pyrroloquinoline quinone biosynthesis protein B</fullName>
    </alternativeName>
</protein>
<dbReference type="Gene3D" id="3.60.15.10">
    <property type="entry name" value="Ribonuclease Z/Hydroxyacylglutathione hydrolase-like"/>
    <property type="match status" value="1"/>
</dbReference>
<evidence type="ECO:0000256" key="3">
    <source>
        <dbReference type="ARBA" id="ARBA00015084"/>
    </source>
</evidence>
<dbReference type="HAMAP" id="MF_00653">
    <property type="entry name" value="PQQ_syn_PqqB"/>
    <property type="match status" value="1"/>
</dbReference>
<reference evidence="8 9" key="1">
    <citation type="submission" date="2012-10" db="EMBL/GenBank/DDBJ databases">
        <title>Genome sequencing of Tanticharoenia sakaeratensis NBRC 103193.</title>
        <authorList>
            <person name="Azuma Y."/>
            <person name="Hadano H."/>
            <person name="Hirakawa H."/>
            <person name="Matsushita K."/>
        </authorList>
    </citation>
    <scope>NUCLEOTIDE SEQUENCE [LARGE SCALE GENOMIC DNA]</scope>
    <source>
        <strain evidence="8 9">NBRC 103193</strain>
    </source>
</reference>
<dbReference type="InterPro" id="IPR011842">
    <property type="entry name" value="PQQ_synth_PqqB"/>
</dbReference>